<proteinExistence type="predicted"/>
<gene>
    <name evidence="1" type="ORF">CROST_002480</name>
</gene>
<dbReference type="RefSeq" id="WP_077836158.1">
    <property type="nucleotide sequence ID" value="NZ_CP096983.1"/>
</dbReference>
<evidence type="ECO:0000313" key="1">
    <source>
        <dbReference type="EMBL" id="URZ09567.1"/>
    </source>
</evidence>
<keyword evidence="2" id="KW-1185">Reference proteome</keyword>
<dbReference type="SMART" id="SM00530">
    <property type="entry name" value="HTH_XRE"/>
    <property type="match status" value="1"/>
</dbReference>
<dbReference type="Pfam" id="PF01381">
    <property type="entry name" value="HTH_3"/>
    <property type="match status" value="1"/>
</dbReference>
<dbReference type="AlphaFoldDB" id="A0A1S8L3M5"/>
<dbReference type="CDD" id="cd00093">
    <property type="entry name" value="HTH_XRE"/>
    <property type="match status" value="1"/>
</dbReference>
<dbReference type="InterPro" id="IPR010982">
    <property type="entry name" value="Lambda_DNA-bd_dom_sf"/>
</dbReference>
<name>A0A1S8L3M5_9CLOT</name>
<protein>
    <submittedName>
        <fullName evidence="1">Uncharacterized protein</fullName>
    </submittedName>
</protein>
<accession>A0A1S8L3M5</accession>
<dbReference type="Gene3D" id="1.10.260.40">
    <property type="entry name" value="lambda repressor-like DNA-binding domains"/>
    <property type="match status" value="1"/>
</dbReference>
<sequence>MENSIKQISKNKGIKLNVLAKQTGLSQTTVYSIARGSSVPTLITAYKISKALNTTIEDLFFKD</sequence>
<organism evidence="1 2">
    <name type="scientific">Clostridium felsineum</name>
    <dbReference type="NCBI Taxonomy" id="36839"/>
    <lineage>
        <taxon>Bacteria</taxon>
        <taxon>Bacillati</taxon>
        <taxon>Bacillota</taxon>
        <taxon>Clostridia</taxon>
        <taxon>Eubacteriales</taxon>
        <taxon>Clostridiaceae</taxon>
        <taxon>Clostridium</taxon>
    </lineage>
</organism>
<dbReference type="GO" id="GO:0003677">
    <property type="term" value="F:DNA binding"/>
    <property type="evidence" value="ECO:0007669"/>
    <property type="project" value="InterPro"/>
</dbReference>
<dbReference type="PROSITE" id="PS50943">
    <property type="entry name" value="HTH_CROC1"/>
    <property type="match status" value="1"/>
</dbReference>
<reference evidence="1 2" key="1">
    <citation type="submission" date="2022-04" db="EMBL/GenBank/DDBJ databases">
        <title>Genome sequence of C. roseum typestrain.</title>
        <authorList>
            <person name="Poehlein A."/>
            <person name="Schoch T."/>
            <person name="Duerre P."/>
            <person name="Daniel R."/>
        </authorList>
    </citation>
    <scope>NUCLEOTIDE SEQUENCE [LARGE SCALE GENOMIC DNA]</scope>
    <source>
        <strain evidence="1 2">DSM 7320</strain>
    </source>
</reference>
<dbReference type="InterPro" id="IPR001387">
    <property type="entry name" value="Cro/C1-type_HTH"/>
</dbReference>
<evidence type="ECO:0000313" key="2">
    <source>
        <dbReference type="Proteomes" id="UP000190951"/>
    </source>
</evidence>
<dbReference type="Proteomes" id="UP000190951">
    <property type="component" value="Chromosome"/>
</dbReference>
<dbReference type="SUPFAM" id="SSF47413">
    <property type="entry name" value="lambda repressor-like DNA-binding domains"/>
    <property type="match status" value="1"/>
</dbReference>
<dbReference type="KEGG" id="crw:CROST_002480"/>
<dbReference type="STRING" id="84029.CROST_26480"/>
<dbReference type="EMBL" id="CP096983">
    <property type="protein sequence ID" value="URZ09567.1"/>
    <property type="molecule type" value="Genomic_DNA"/>
</dbReference>